<evidence type="ECO:0000256" key="1">
    <source>
        <dbReference type="SAM" id="MobiDB-lite"/>
    </source>
</evidence>
<accession>A0A6P7GPI2</accession>
<reference evidence="4" key="1">
    <citation type="submission" date="2025-04" db="UniProtKB">
        <authorList>
            <consortium name="RefSeq"/>
        </authorList>
    </citation>
    <scope>IDENTIFICATION</scope>
    <source>
        <tissue evidence="4">Whole insect</tissue>
    </source>
</reference>
<dbReference type="EnsemblMetazoa" id="XM_028296005.2">
    <property type="protein sequence ID" value="XP_028151806.1"/>
    <property type="gene ID" value="LOC114345184"/>
</dbReference>
<dbReference type="AlphaFoldDB" id="A0A6P7GPI2"/>
<protein>
    <submittedName>
        <fullName evidence="4">Uncharacterized protein LOC114345184 isoform X1</fullName>
    </submittedName>
</protein>
<dbReference type="RefSeq" id="XP_028151806.1">
    <property type="nucleotide sequence ID" value="XM_028296005.1"/>
</dbReference>
<reference evidence="2" key="2">
    <citation type="submission" date="2025-05" db="UniProtKB">
        <authorList>
            <consortium name="EnsemblMetazoa"/>
        </authorList>
    </citation>
    <scope>IDENTIFICATION</scope>
</reference>
<dbReference type="PANTHER" id="PTHR33480:SF1">
    <property type="entry name" value="TYR RECOMBINASE DOMAIN-CONTAINING PROTEIN"/>
    <property type="match status" value="1"/>
</dbReference>
<organism evidence="4">
    <name type="scientific">Diabrotica virgifera virgifera</name>
    <name type="common">western corn rootworm</name>
    <dbReference type="NCBI Taxonomy" id="50390"/>
    <lineage>
        <taxon>Eukaryota</taxon>
        <taxon>Metazoa</taxon>
        <taxon>Ecdysozoa</taxon>
        <taxon>Arthropoda</taxon>
        <taxon>Hexapoda</taxon>
        <taxon>Insecta</taxon>
        <taxon>Pterygota</taxon>
        <taxon>Neoptera</taxon>
        <taxon>Endopterygota</taxon>
        <taxon>Coleoptera</taxon>
        <taxon>Polyphaga</taxon>
        <taxon>Cucujiformia</taxon>
        <taxon>Chrysomeloidea</taxon>
        <taxon>Chrysomelidae</taxon>
        <taxon>Galerucinae</taxon>
        <taxon>Diabroticina</taxon>
        <taxon>Diabroticites</taxon>
        <taxon>Diabrotica</taxon>
    </lineage>
</organism>
<feature type="compositionally biased region" description="Acidic residues" evidence="1">
    <location>
        <begin position="125"/>
        <end position="136"/>
    </location>
</feature>
<gene>
    <name evidence="4" type="primary">LOC114345184</name>
</gene>
<feature type="compositionally biased region" description="Basic and acidic residues" evidence="1">
    <location>
        <begin position="137"/>
        <end position="147"/>
    </location>
</feature>
<dbReference type="Proteomes" id="UP001652700">
    <property type="component" value="Unplaced"/>
</dbReference>
<dbReference type="KEGG" id="dvv:114345184"/>
<keyword evidence="3" id="KW-1185">Reference proteome</keyword>
<dbReference type="OrthoDB" id="10068710at2759"/>
<proteinExistence type="predicted"/>
<feature type="compositionally biased region" description="Acidic residues" evidence="1">
    <location>
        <begin position="108"/>
        <end position="118"/>
    </location>
</feature>
<dbReference type="GeneID" id="114345184"/>
<sequence length="817" mass="93961">MEISQVNEQLCKIETTNHEVGETLLDTFKIEITEEPKRESVYDDAFGYFDLKELPVKTEIEQNEYKFSLFEEKEANKERNGKHESNGPGFKKEEDSPPPSPINGMECLLEDSFCDSDNDPAYSPSDEDSDNSEETYTESHRITHKENQSITKEAKKGKKRVLQVQIVKMETTIDTSTPTASKRKRLKNYCYFCENLVFNFSRHLKTAHSSEVEVQEMLSKPIQSKERKELIGLIRKKGNYLNSHVYFKPMKKTNVPCDRDNYIPCEFCLGLYVSSQLRRHKKVCPKRLNKSKTIKSKVKVNNELQEKVFPTMEQNIQQSVTAVNRDQIVKIEPSMSRSTSIIKSKVGVNNKLQKVFPTKEQNIQQSATAVNRNQIVEMEPSISTSTSIIKSKVGGNNKLQEKVFPIMEQNIQQSAAVVNRDQLVEMEPSVSTSTSIIKSKVGVNNKLHKVFPTKEQNIQQLVAAVNRNQIVEMEPSISTSTSIIKSTVGVNNKLQEKVFPTKEQNIQQSAAAVNRNQIVEMEPRISTSSTSTASKQKLKNYCYFCENLVLNFSRHLKNSHSSEVEVKEMLSKPTKSKERKELIGLIRKKGNYLNWHVHFKPMKKTNIPCGQDHYIPCEFCLGLYLRRQLWRHKKVCPKRLSKSKSKLIVNNELQEKVFPSMRLDEVSIVAKKDALICAFGARYLKKHREKYHINVTSRKMRELAKILIEVRKIEPTVQTLLEALNPRFYDHLVKATKIIAGYDSTKKIFESPTFVINITITLKQSCDIAITNGLKKKDIYGNVTTVEVQKDLETMRRLLQYKWKSDISKEAIIPIWQ</sequence>
<feature type="compositionally biased region" description="Basic and acidic residues" evidence="1">
    <location>
        <begin position="71"/>
        <end position="95"/>
    </location>
</feature>
<feature type="region of interest" description="Disordered" evidence="1">
    <location>
        <begin position="71"/>
        <end position="156"/>
    </location>
</feature>
<evidence type="ECO:0000313" key="2">
    <source>
        <dbReference type="EnsemblMetazoa" id="XP_028151806.1"/>
    </source>
</evidence>
<name>A0A6P7GPI2_DIAVI</name>
<dbReference type="PANTHER" id="PTHR33480">
    <property type="entry name" value="SET DOMAIN-CONTAINING PROTEIN-RELATED"/>
    <property type="match status" value="1"/>
</dbReference>
<dbReference type="InParanoid" id="A0A6P7GPI2"/>
<evidence type="ECO:0000313" key="4">
    <source>
        <dbReference type="RefSeq" id="XP_028151806.1"/>
    </source>
</evidence>
<evidence type="ECO:0000313" key="3">
    <source>
        <dbReference type="Proteomes" id="UP001652700"/>
    </source>
</evidence>